<dbReference type="VEuPathDB" id="VectorBase:GAUT039620"/>
<feature type="compositionally biased region" description="Polar residues" evidence="12">
    <location>
        <begin position="592"/>
        <end position="602"/>
    </location>
</feature>
<evidence type="ECO:0000256" key="11">
    <source>
        <dbReference type="SAM" id="Coils"/>
    </source>
</evidence>
<dbReference type="InterPro" id="IPR014732">
    <property type="entry name" value="OMPdecase"/>
</dbReference>
<feature type="domain" description="Orotidine 5'-phosphate decarboxylase" evidence="13">
    <location>
        <begin position="3"/>
        <end position="197"/>
    </location>
</feature>
<feature type="region of interest" description="Disordered" evidence="12">
    <location>
        <begin position="592"/>
        <end position="649"/>
    </location>
</feature>
<evidence type="ECO:0000256" key="8">
    <source>
        <dbReference type="PIRSR" id="PIRSR614732-1"/>
    </source>
</evidence>
<keyword evidence="3 10" id="KW-0210">Decarboxylase</keyword>
<dbReference type="GO" id="GO:0044205">
    <property type="term" value="P:'de novo' UMP biosynthetic process"/>
    <property type="evidence" value="ECO:0007669"/>
    <property type="project" value="UniProtKB-UniPathway"/>
</dbReference>
<dbReference type="PROSITE" id="PS00156">
    <property type="entry name" value="OMPDECASE"/>
    <property type="match status" value="1"/>
</dbReference>
<feature type="binding site" evidence="9">
    <location>
        <position position="166"/>
    </location>
    <ligand>
        <name>substrate</name>
    </ligand>
</feature>
<dbReference type="GO" id="GO:0006310">
    <property type="term" value="P:DNA recombination"/>
    <property type="evidence" value="ECO:0007669"/>
    <property type="project" value="UniProtKB-KW"/>
</dbReference>
<dbReference type="InterPro" id="IPR003798">
    <property type="entry name" value="DNA_recombination_RmuC"/>
</dbReference>
<dbReference type="UniPathway" id="UPA00070">
    <property type="reaction ID" value="UER00120"/>
</dbReference>
<feature type="compositionally biased region" description="Polar residues" evidence="12">
    <location>
        <begin position="611"/>
        <end position="622"/>
    </location>
</feature>
<dbReference type="SUPFAM" id="SSF51366">
    <property type="entry name" value="Ribulose-phoshate binding barrel"/>
    <property type="match status" value="1"/>
</dbReference>
<evidence type="ECO:0000256" key="3">
    <source>
        <dbReference type="ARBA" id="ARBA00022793"/>
    </source>
</evidence>
<feature type="region of interest" description="Disordered" evidence="12">
    <location>
        <begin position="1039"/>
        <end position="1065"/>
    </location>
</feature>
<dbReference type="Gene3D" id="3.30.2320.10">
    <property type="entry name" value="hypothetical protein PF0899 domain"/>
    <property type="match status" value="1"/>
</dbReference>
<evidence type="ECO:0000256" key="9">
    <source>
        <dbReference type="PIRSR" id="PIRSR614732-2"/>
    </source>
</evidence>
<accession>A0A1A9VK29</accession>
<feature type="active site" description="For OMPdecase activity" evidence="8">
    <location>
        <position position="58"/>
    </location>
</feature>
<feature type="compositionally biased region" description="Basic and acidic residues" evidence="12">
    <location>
        <begin position="1056"/>
        <end position="1065"/>
    </location>
</feature>
<dbReference type="Pfam" id="PF05065">
    <property type="entry name" value="Phage_capsid"/>
    <property type="match status" value="1"/>
</dbReference>
<dbReference type="InterPro" id="IPR018089">
    <property type="entry name" value="OMPdecase_AS"/>
</dbReference>
<reference evidence="14" key="1">
    <citation type="submission" date="2020-05" db="UniProtKB">
        <authorList>
            <consortium name="EnsemblMetazoa"/>
        </authorList>
    </citation>
    <scope>IDENTIFICATION</scope>
    <source>
        <strain evidence="14">TTRI</strain>
    </source>
</reference>
<dbReference type="NCBIfam" id="TIGR01554">
    <property type="entry name" value="major_cap_HK97"/>
    <property type="match status" value="1"/>
</dbReference>
<feature type="binding site" evidence="9">
    <location>
        <position position="115"/>
    </location>
    <ligand>
        <name>substrate</name>
    </ligand>
</feature>
<protein>
    <recommendedName>
        <fullName evidence="10">Orotidine 5'-phosphate decarboxylase</fullName>
        <ecNumber evidence="10">4.1.1.23</ecNumber>
    </recommendedName>
</protein>
<feature type="binding site" evidence="9">
    <location>
        <position position="9"/>
    </location>
    <ligand>
        <name>substrate</name>
    </ligand>
</feature>
<dbReference type="InterPro" id="IPR011060">
    <property type="entry name" value="RibuloseP-bd_barrel"/>
</dbReference>
<dbReference type="GO" id="GO:0006207">
    <property type="term" value="P:'de novo' pyrimidine nucleobase biosynthetic process"/>
    <property type="evidence" value="ECO:0007669"/>
    <property type="project" value="InterPro"/>
</dbReference>
<dbReference type="Proteomes" id="UP000078200">
    <property type="component" value="Unassembled WGS sequence"/>
</dbReference>
<comment type="subcellular location">
    <subcellularLocation>
        <location evidence="1">Virion</location>
    </subcellularLocation>
</comment>
<organism evidence="14 15">
    <name type="scientific">Glossina austeni</name>
    <name type="common">Savannah tsetse fly</name>
    <dbReference type="NCBI Taxonomy" id="7395"/>
    <lineage>
        <taxon>Eukaryota</taxon>
        <taxon>Metazoa</taxon>
        <taxon>Ecdysozoa</taxon>
        <taxon>Arthropoda</taxon>
        <taxon>Hexapoda</taxon>
        <taxon>Insecta</taxon>
        <taxon>Pterygota</taxon>
        <taxon>Neoptera</taxon>
        <taxon>Endopterygota</taxon>
        <taxon>Diptera</taxon>
        <taxon>Brachycera</taxon>
        <taxon>Muscomorpha</taxon>
        <taxon>Hippoboscoidea</taxon>
        <taxon>Glossinidae</taxon>
        <taxon>Glossina</taxon>
    </lineage>
</organism>
<proteinExistence type="inferred from homology"/>
<evidence type="ECO:0000256" key="5">
    <source>
        <dbReference type="ARBA" id="ARBA00023054"/>
    </source>
</evidence>
<dbReference type="InterPro" id="IPR054612">
    <property type="entry name" value="Phage_capsid-like_C"/>
</dbReference>
<dbReference type="Gene3D" id="3.20.20.70">
    <property type="entry name" value="Aldolase class I"/>
    <property type="match status" value="1"/>
</dbReference>
<dbReference type="GO" id="GO:0004590">
    <property type="term" value="F:orotidine-5'-phosphate decarboxylase activity"/>
    <property type="evidence" value="ECO:0007669"/>
    <property type="project" value="UniProtKB-EC"/>
</dbReference>
<dbReference type="Gene3D" id="3.30.2400.10">
    <property type="entry name" value="Major capsid protein gp5"/>
    <property type="match status" value="1"/>
</dbReference>
<dbReference type="InterPro" id="IPR013785">
    <property type="entry name" value="Aldolase_TIM"/>
</dbReference>
<evidence type="ECO:0000259" key="13">
    <source>
        <dbReference type="SMART" id="SM00934"/>
    </source>
</evidence>
<keyword evidence="7 10" id="KW-0456">Lyase</keyword>
<keyword evidence="4 10" id="KW-0665">Pyrimidine biosynthesis</keyword>
<dbReference type="SMART" id="SM00934">
    <property type="entry name" value="OMPdecase"/>
    <property type="match status" value="1"/>
</dbReference>
<evidence type="ECO:0000256" key="4">
    <source>
        <dbReference type="ARBA" id="ARBA00022975"/>
    </source>
</evidence>
<comment type="pathway">
    <text evidence="2 10">Pyrimidine metabolism; UMP biosynthesis via de novo pathway; UMP from orotate: step 2/2.</text>
</comment>
<dbReference type="CDD" id="cd04725">
    <property type="entry name" value="OMP_decarboxylase_like"/>
    <property type="match status" value="1"/>
</dbReference>
<feature type="coiled-coil region" evidence="11">
    <location>
        <begin position="1183"/>
        <end position="1210"/>
    </location>
</feature>
<dbReference type="Pfam" id="PF02646">
    <property type="entry name" value="RmuC"/>
    <property type="match status" value="1"/>
</dbReference>
<keyword evidence="5 11" id="KW-0175">Coiled coil</keyword>
<feature type="active site" description="For OMPdecase activity" evidence="8">
    <location>
        <position position="63"/>
    </location>
</feature>
<dbReference type="InterPro" id="IPR001754">
    <property type="entry name" value="OMPdeCOase_dom"/>
</dbReference>
<name>A0A1A9VK29_GLOAU</name>
<evidence type="ECO:0000313" key="14">
    <source>
        <dbReference type="EnsemblMetazoa" id="GAUT039620-PA"/>
    </source>
</evidence>
<evidence type="ECO:0000313" key="15">
    <source>
        <dbReference type="Proteomes" id="UP000078200"/>
    </source>
</evidence>
<feature type="active site" description="For OMPdecase activity" evidence="8">
    <location>
        <position position="60"/>
    </location>
</feature>
<dbReference type="Pfam" id="PF00215">
    <property type="entry name" value="OMPdecase"/>
    <property type="match status" value="1"/>
</dbReference>
<dbReference type="EC" id="4.1.1.23" evidence="10"/>
<dbReference type="SUPFAM" id="SSF56563">
    <property type="entry name" value="Major capsid protein gp5"/>
    <property type="match status" value="1"/>
</dbReference>
<dbReference type="STRING" id="7395.A0A1A9VK29"/>
<evidence type="ECO:0000256" key="6">
    <source>
        <dbReference type="ARBA" id="ARBA00023172"/>
    </source>
</evidence>
<dbReference type="PANTHER" id="PTHR30563:SF0">
    <property type="entry name" value="DNA RECOMBINATION PROTEIN RMUC"/>
    <property type="match status" value="1"/>
</dbReference>
<comment type="similarity">
    <text evidence="10">Belongs to the OMP decarboxylase family.</text>
</comment>
<feature type="binding site" evidence="9">
    <location>
        <position position="174"/>
    </location>
    <ligand>
        <name>substrate</name>
    </ligand>
</feature>
<evidence type="ECO:0000256" key="7">
    <source>
        <dbReference type="ARBA" id="ARBA00023239"/>
    </source>
</evidence>
<comment type="catalytic activity">
    <reaction evidence="10">
        <text>orotidine 5'-phosphate + H(+) = UMP + CO2</text>
        <dbReference type="Rhea" id="RHEA:11596"/>
        <dbReference type="ChEBI" id="CHEBI:15378"/>
        <dbReference type="ChEBI" id="CHEBI:16526"/>
        <dbReference type="ChEBI" id="CHEBI:57538"/>
        <dbReference type="ChEBI" id="CHEBI:57865"/>
        <dbReference type="EC" id="4.1.1.23"/>
    </reaction>
</comment>
<keyword evidence="6" id="KW-0233">DNA recombination</keyword>
<keyword evidence="15" id="KW-1185">Reference proteome</keyword>
<feature type="binding site" evidence="9">
    <location>
        <position position="31"/>
    </location>
    <ligand>
        <name>substrate</name>
    </ligand>
</feature>
<dbReference type="PANTHER" id="PTHR30563">
    <property type="entry name" value="DNA RECOMBINATION PROTEIN RMUC"/>
    <property type="match status" value="1"/>
</dbReference>
<evidence type="ECO:0000256" key="12">
    <source>
        <dbReference type="SAM" id="MobiDB-lite"/>
    </source>
</evidence>
<evidence type="ECO:0000256" key="2">
    <source>
        <dbReference type="ARBA" id="ARBA00004861"/>
    </source>
</evidence>
<evidence type="ECO:0000256" key="10">
    <source>
        <dbReference type="RuleBase" id="RU000512"/>
    </source>
</evidence>
<dbReference type="EnsemblMetazoa" id="GAUT039620-RA">
    <property type="protein sequence ID" value="GAUT039620-PA"/>
    <property type="gene ID" value="GAUT039620"/>
</dbReference>
<dbReference type="NCBIfam" id="TIGR01740">
    <property type="entry name" value="pyrF"/>
    <property type="match status" value="1"/>
</dbReference>
<evidence type="ECO:0000256" key="1">
    <source>
        <dbReference type="ARBA" id="ARBA00004328"/>
    </source>
</evidence>
<feature type="compositionally biased region" description="Polar residues" evidence="12">
    <location>
        <begin position="1041"/>
        <end position="1055"/>
    </location>
</feature>
<dbReference type="InterPro" id="IPR024455">
    <property type="entry name" value="Phage_capsid"/>
</dbReference>
<sequence>MNPIICALDTQDLNEAISLANALRGKVGMVKLGLEFFAAHGLSGVQEVAKCNVPIFLDLKLHDIPSTVAKTVEVIKVLNVEMLTLHISGGTKMLEEALSVVQGTKIKLIGVTVLTSMSNEDLNELGVAREVKSQIGLYGIVCSALEAQEVRRECGEDFKIITPGIRIDPGHDDQKRTATPREAINLGADYIEAIMSLTDIAHHINELASSWEQFKLINDRKLKEIESKGHADSATIEQLCKVNNAIDSCKERLDLIETAAQRPEVNTDFSTSDKYFSDYIRKGGLSHKTLSGDDNDIGGYLVTPHIVKRINKRVTDSSPMRQICSSQRISTETLDYIIEDFDRAGAGWSSETVDDEDGGNKSKYDFAKDTDTPKIQKISITTYELYAQPQISQKLLDDAFVDVESWLVEKIAETFSKEESEAFIKGEGTFQPKGILAYDDGKGYNKIEQVKTEKLDSDSIMILYYSLNEYYSKNASFLMNRSTLKNIRLLKAQTGQYLWQPSLSLKAPDTLMGIPVYQSADMPPAPNNQLPVIAMADFKQAYKIVDNRGMRILRDPYTNKPYWIADHTGISWIARKISSGWKWLFGGKASATQQNASQQEKSSGNERQEPAQAQSKSTTTPKTLDDEVNPDQSIPPAAPDEPQGPVINTSETDAKELPENFPTPNPKNADSDVLKEASNENYLKVGGKGLLLVLTSEQFAKCKDYKDSQSTSPGGLLMYIKCGENEYRITGTNNDNLPNTICIKSILKKSKDGKYVNGNIVLVEEEIKHVKKMLELNNDGVVKVDSISNRAFEAPTLEQPNPNGTSHNVTQQVVNNEGVATEPEEFFDAENDGVTQPKSLTTDMVVERAEAKIPSVVPNEPQETLVNAHEEKGEPNNAASNEEVQPGVSNMEVDEEVKNLMVDLIDEVLAQDSGKTEEIPNSEKSKRESSTINVFNGNLELRLADDIQQKLEDYKHPKNNGKYRMRIYCNKNDFNINFSKKDKDGSVFLLINTLQKTDDKQVLSDTSKIKKSLGLEKRLTSVAIDFICKYQSVESPKLKVPTNNGVPSSETTSPEAEQHTVDTDLSNRKLSKEKANLEVNLCKLEQETKQSLLTKNEEIVDLKIKRAELEVTLQKEREEKKKEIELLTKAEERLTNTFKALSLDALQVNNNNFLNLAKEVIDNKLKETESDFKKRQATINEVVTPIKEKLEKFDNEIRELEKERVGAYEGLKEQIGALMNQTSSLANALRKPHIRGKWGEMQLKRVVEIAGMIEYCDFFTQPSVVDKNEDNLLRPDLIIKMPSGKQIIIDAKVPLDSYMDAISQNDLQIQKEKLKNHSLAIKKHINDLGKKKYWNQFENTPELVVLFLTGEGVFSAALEYEPALIEIGVEKKVIIATPITLIALLRAIAYGWKQEMIAENAKKISELGHILYERICTMGENFDNLRRSLKSAVDHYNKTAGSLEARVFPAAREFNKLGIHAKNKSLSAAKELESLPRSLHTGELKLLYKIFNCIGCHWIKSGARNTLTPTLIFADHNIGASAAYSFKSTPSIPVVPLTSGVLNFTAALRQSNIHSLVVKSITTSDDSNTSLIELVTLIPRLAIIGPISESMYLLPERATAPAISTSAFAGIHILQKIL</sequence>
<feature type="coiled-coil region" evidence="11">
    <location>
        <begin position="1067"/>
        <end position="1137"/>
    </location>
</feature>